<evidence type="ECO:0000256" key="1">
    <source>
        <dbReference type="SAM" id="MobiDB-lite"/>
    </source>
</evidence>
<sequence length="64" mass="6539">MKKVFSLALVAGMFAFASCESKPAETTEATTETEVSTEATEVDTTAAVSTDSAAVTTDSTTAVQ</sequence>
<feature type="signal peptide" evidence="2">
    <location>
        <begin position="1"/>
        <end position="17"/>
    </location>
</feature>
<comment type="caution">
    <text evidence="3">The sequence shown here is derived from an EMBL/GenBank/DDBJ whole genome shotgun (WGS) entry which is preliminary data.</text>
</comment>
<feature type="compositionally biased region" description="Low complexity" evidence="1">
    <location>
        <begin position="24"/>
        <end position="64"/>
    </location>
</feature>
<dbReference type="AlphaFoldDB" id="A0A839GP74"/>
<reference evidence="3 4" key="1">
    <citation type="submission" date="2020-08" db="EMBL/GenBank/DDBJ databases">
        <title>Genomic Encyclopedia of Type Strains, Phase IV (KMG-IV): sequencing the most valuable type-strain genomes for metagenomic binning, comparative biology and taxonomic classification.</title>
        <authorList>
            <person name="Goeker M."/>
        </authorList>
    </citation>
    <scope>NUCLEOTIDE SEQUENCE [LARGE SCALE GENOMIC DNA]</scope>
    <source>
        <strain evidence="3 4">DSM 29854</strain>
    </source>
</reference>
<organism evidence="3 4">
    <name type="scientific">Rufibacter quisquiliarum</name>
    <dbReference type="NCBI Taxonomy" id="1549639"/>
    <lineage>
        <taxon>Bacteria</taxon>
        <taxon>Pseudomonadati</taxon>
        <taxon>Bacteroidota</taxon>
        <taxon>Cytophagia</taxon>
        <taxon>Cytophagales</taxon>
        <taxon>Hymenobacteraceae</taxon>
        <taxon>Rufibacter</taxon>
    </lineage>
</organism>
<feature type="region of interest" description="Disordered" evidence="1">
    <location>
        <begin position="21"/>
        <end position="64"/>
    </location>
</feature>
<name>A0A839GP74_9BACT</name>
<evidence type="ECO:0000313" key="3">
    <source>
        <dbReference type="EMBL" id="MBA9075651.1"/>
    </source>
</evidence>
<protein>
    <recommendedName>
        <fullName evidence="5">Entericidin</fullName>
    </recommendedName>
</protein>
<keyword evidence="2" id="KW-0732">Signal</keyword>
<evidence type="ECO:0008006" key="5">
    <source>
        <dbReference type="Google" id="ProtNLM"/>
    </source>
</evidence>
<dbReference type="PROSITE" id="PS51257">
    <property type="entry name" value="PROKAR_LIPOPROTEIN"/>
    <property type="match status" value="1"/>
</dbReference>
<evidence type="ECO:0000313" key="4">
    <source>
        <dbReference type="Proteomes" id="UP000563094"/>
    </source>
</evidence>
<evidence type="ECO:0000256" key="2">
    <source>
        <dbReference type="SAM" id="SignalP"/>
    </source>
</evidence>
<dbReference type="EMBL" id="JACJIQ010000001">
    <property type="protein sequence ID" value="MBA9075651.1"/>
    <property type="molecule type" value="Genomic_DNA"/>
</dbReference>
<proteinExistence type="predicted"/>
<dbReference type="RefSeq" id="WP_074988013.1">
    <property type="nucleotide sequence ID" value="NZ_JACJIQ010000001.1"/>
</dbReference>
<accession>A0A839GP74</accession>
<keyword evidence="4" id="KW-1185">Reference proteome</keyword>
<gene>
    <name evidence="3" type="ORF">FHS90_000348</name>
</gene>
<feature type="chain" id="PRO_5032458831" description="Entericidin" evidence="2">
    <location>
        <begin position="18"/>
        <end position="64"/>
    </location>
</feature>
<dbReference type="Proteomes" id="UP000563094">
    <property type="component" value="Unassembled WGS sequence"/>
</dbReference>